<evidence type="ECO:0008006" key="3">
    <source>
        <dbReference type="Google" id="ProtNLM"/>
    </source>
</evidence>
<dbReference type="RefSeq" id="WP_003716814.1">
    <property type="nucleotide sequence ID" value="NZ_CAJFIS010000009.1"/>
</dbReference>
<name>A0AAW5WUW1_9LACO</name>
<comment type="caution">
    <text evidence="1">The sequence shown here is derived from an EMBL/GenBank/DDBJ whole genome shotgun (WGS) entry which is preliminary data.</text>
</comment>
<dbReference type="Gene3D" id="3.30.70.100">
    <property type="match status" value="1"/>
</dbReference>
<protein>
    <recommendedName>
        <fullName evidence="3">Monooxygenase</fullName>
    </recommendedName>
</protein>
<proteinExistence type="predicted"/>
<evidence type="ECO:0000313" key="2">
    <source>
        <dbReference type="Proteomes" id="UP001212401"/>
    </source>
</evidence>
<dbReference type="AlphaFoldDB" id="A0AAW5WUW1"/>
<dbReference type="EMBL" id="JAKHPH010000036">
    <property type="protein sequence ID" value="MCZ3668349.1"/>
    <property type="molecule type" value="Genomic_DNA"/>
</dbReference>
<gene>
    <name evidence="1" type="ORF">L2724_08765</name>
</gene>
<accession>A0AAW5WUW1</accession>
<evidence type="ECO:0000313" key="1">
    <source>
        <dbReference type="EMBL" id="MCZ3668349.1"/>
    </source>
</evidence>
<sequence length="164" mass="19068">MLSKLSLTFGSRQILQGIINKYPDRKFKLMQASVHSNNLALFDFSNEPTIFKSPVEYTVLGERLNSNYRGILYYQSFQVDNDQQKVLFNTLSKMVDDPSPLINGQAFLQVDNKDESTTLVLFTALNDFDDLMTWKETEDFKQLASFTTRDPNNTYYDEVYRPLM</sequence>
<dbReference type="Proteomes" id="UP001212401">
    <property type="component" value="Unassembled WGS sequence"/>
</dbReference>
<reference evidence="1" key="1">
    <citation type="submission" date="2022-01" db="EMBL/GenBank/DDBJ databases">
        <title>VMRC isolate genome collection.</title>
        <authorList>
            <person name="France M."/>
            <person name="Rutt L."/>
            <person name="Humphrys M."/>
            <person name="Ravel J."/>
        </authorList>
    </citation>
    <scope>NUCLEOTIDE SEQUENCE</scope>
    <source>
        <strain evidence="1">C0048A1</strain>
    </source>
</reference>
<organism evidence="1 2">
    <name type="scientific">Limosilactobacillus vaginalis</name>
    <dbReference type="NCBI Taxonomy" id="1633"/>
    <lineage>
        <taxon>Bacteria</taxon>
        <taxon>Bacillati</taxon>
        <taxon>Bacillota</taxon>
        <taxon>Bacilli</taxon>
        <taxon>Lactobacillales</taxon>
        <taxon>Lactobacillaceae</taxon>
        <taxon>Limosilactobacillus</taxon>
    </lineage>
</organism>